<name>A0A7S2Z1Z1_9CHLO</name>
<dbReference type="AlphaFoldDB" id="A0A7S2Z1Z1"/>
<sequence length="164" mass="17300">MATTKSMMNVSRTRFSVGRSAGAATRLVTRAKVKNEVPVSEKEFRKSLGFTEKDSAGQSNIFAVEPRVYVQGEENTALVLAISVVGLVAAGGLGYTLISEKEAEVDTDLAYLFESGETLAQYQKKFAPPKPAPVAVPVAVEAPPVQVEAAAPAVAVEATEAPME</sequence>
<protein>
    <submittedName>
        <fullName evidence="2">Uncharacterized protein</fullName>
    </submittedName>
</protein>
<reference evidence="2" key="1">
    <citation type="submission" date="2021-01" db="EMBL/GenBank/DDBJ databases">
        <authorList>
            <person name="Corre E."/>
            <person name="Pelletier E."/>
            <person name="Niang G."/>
            <person name="Scheremetjew M."/>
            <person name="Finn R."/>
            <person name="Kale V."/>
            <person name="Holt S."/>
            <person name="Cochrane G."/>
            <person name="Meng A."/>
            <person name="Brown T."/>
            <person name="Cohen L."/>
        </authorList>
    </citation>
    <scope>NUCLEOTIDE SEQUENCE</scope>
    <source>
        <strain evidence="2">RCC856</strain>
    </source>
</reference>
<keyword evidence="1" id="KW-1133">Transmembrane helix</keyword>
<gene>
    <name evidence="2" type="ORF">CLAU1311_LOCUS3847</name>
</gene>
<dbReference type="EMBL" id="HBHU01005946">
    <property type="protein sequence ID" value="CAE0018019.1"/>
    <property type="molecule type" value="Transcribed_RNA"/>
</dbReference>
<evidence type="ECO:0000256" key="1">
    <source>
        <dbReference type="SAM" id="Phobius"/>
    </source>
</evidence>
<proteinExistence type="predicted"/>
<keyword evidence="1" id="KW-0472">Membrane</keyword>
<accession>A0A7S2Z1Z1</accession>
<organism evidence="2">
    <name type="scientific">Chloropicon laureae</name>
    <dbReference type="NCBI Taxonomy" id="464258"/>
    <lineage>
        <taxon>Eukaryota</taxon>
        <taxon>Viridiplantae</taxon>
        <taxon>Chlorophyta</taxon>
        <taxon>Chloropicophyceae</taxon>
        <taxon>Chloropicales</taxon>
        <taxon>Chloropicaceae</taxon>
        <taxon>Chloropicon</taxon>
    </lineage>
</organism>
<keyword evidence="1" id="KW-0812">Transmembrane</keyword>
<evidence type="ECO:0000313" key="2">
    <source>
        <dbReference type="EMBL" id="CAE0018019.1"/>
    </source>
</evidence>
<feature type="transmembrane region" description="Helical" evidence="1">
    <location>
        <begin position="77"/>
        <end position="98"/>
    </location>
</feature>